<dbReference type="Gene3D" id="3.40.50.720">
    <property type="entry name" value="NAD(P)-binding Rossmann-like Domain"/>
    <property type="match status" value="1"/>
</dbReference>
<dbReference type="InterPro" id="IPR022291">
    <property type="entry name" value="Bacteriocin_synth_cyclodeHase"/>
</dbReference>
<proteinExistence type="predicted"/>
<keyword evidence="2" id="KW-1185">Reference proteome</keyword>
<organism evidence="1 2">
    <name type="scientific">Rhodococcus gannanensis</name>
    <dbReference type="NCBI Taxonomy" id="1960308"/>
    <lineage>
        <taxon>Bacteria</taxon>
        <taxon>Bacillati</taxon>
        <taxon>Actinomycetota</taxon>
        <taxon>Actinomycetes</taxon>
        <taxon>Mycobacteriales</taxon>
        <taxon>Nocardiaceae</taxon>
        <taxon>Rhodococcus</taxon>
    </lineage>
</organism>
<evidence type="ECO:0000313" key="1">
    <source>
        <dbReference type="EMBL" id="MFD1813353.1"/>
    </source>
</evidence>
<evidence type="ECO:0000313" key="2">
    <source>
        <dbReference type="Proteomes" id="UP001597286"/>
    </source>
</evidence>
<comment type="caution">
    <text evidence="1">The sequence shown here is derived from an EMBL/GenBank/DDBJ whole genome shotgun (WGS) entry which is preliminary data.</text>
</comment>
<sequence>MTRHVPGPRPAAPRLDPRIVVLTRPSGSVQLGWDPESALLVRPPIGVTPTALADVLRMLDGRRTRAEIVWEASRVGVEPPEIEQIVAELSAAGALLPALPDPAEQTGPLPQIHVHGRGPLADGVAAMLGAGPLRVVRTGPDHATHPPSFHRSRCVVLTDNLVPDPWTVAALMDVAVPHLTVRLRDGRGVVGPMVLPGRTSCLRCADLTRTAADADWPHLAAQLVGRVGYAEPGTVRATVALAANEVRVLLDADATRAPSCLDTTLEFDLRAARLRRRRWSRHPECGCSPAV</sequence>
<accession>A0ABW4P4B7</accession>
<reference evidence="2" key="1">
    <citation type="journal article" date="2019" name="Int. J. Syst. Evol. Microbiol.">
        <title>The Global Catalogue of Microorganisms (GCM) 10K type strain sequencing project: providing services to taxonomists for standard genome sequencing and annotation.</title>
        <authorList>
            <consortium name="The Broad Institute Genomics Platform"/>
            <consortium name="The Broad Institute Genome Sequencing Center for Infectious Disease"/>
            <person name="Wu L."/>
            <person name="Ma J."/>
        </authorList>
    </citation>
    <scope>NUCLEOTIDE SEQUENCE [LARGE SCALE GENOMIC DNA]</scope>
    <source>
        <strain evidence="2">DT72</strain>
    </source>
</reference>
<name>A0ABW4P4B7_9NOCA</name>
<dbReference type="RefSeq" id="WP_378485822.1">
    <property type="nucleotide sequence ID" value="NZ_JBHUFB010000010.1"/>
</dbReference>
<protein>
    <submittedName>
        <fullName evidence="1">TOMM leader peptide-binding protein</fullName>
    </submittedName>
</protein>
<gene>
    <name evidence="1" type="ORF">ACFSJG_14115</name>
</gene>
<dbReference type="Proteomes" id="UP001597286">
    <property type="component" value="Unassembled WGS sequence"/>
</dbReference>
<dbReference type="NCBIfam" id="TIGR03882">
    <property type="entry name" value="cyclo_dehyd_2"/>
    <property type="match status" value="1"/>
</dbReference>
<dbReference type="EMBL" id="JBHUFB010000010">
    <property type="protein sequence ID" value="MFD1813353.1"/>
    <property type="molecule type" value="Genomic_DNA"/>
</dbReference>